<protein>
    <submittedName>
        <fullName evidence="2">Uncharacterized protein</fullName>
    </submittedName>
</protein>
<gene>
    <name evidence="2" type="ORF">L596_028249</name>
</gene>
<dbReference type="EMBL" id="AZBU02000011">
    <property type="protein sequence ID" value="TKR61089.1"/>
    <property type="molecule type" value="Genomic_DNA"/>
</dbReference>
<dbReference type="Proteomes" id="UP000298663">
    <property type="component" value="Unassembled WGS sequence"/>
</dbReference>
<evidence type="ECO:0000313" key="2">
    <source>
        <dbReference type="EMBL" id="TKR61089.1"/>
    </source>
</evidence>
<dbReference type="AlphaFoldDB" id="A0A4U5LXY1"/>
<proteinExistence type="predicted"/>
<evidence type="ECO:0000313" key="3">
    <source>
        <dbReference type="Proteomes" id="UP000298663"/>
    </source>
</evidence>
<reference evidence="2 3" key="1">
    <citation type="journal article" date="2015" name="Genome Biol.">
        <title>Comparative genomics of Steinernema reveals deeply conserved gene regulatory networks.</title>
        <authorList>
            <person name="Dillman A.R."/>
            <person name="Macchietto M."/>
            <person name="Porter C.F."/>
            <person name="Rogers A."/>
            <person name="Williams B."/>
            <person name="Antoshechkin I."/>
            <person name="Lee M.M."/>
            <person name="Goodwin Z."/>
            <person name="Lu X."/>
            <person name="Lewis E.E."/>
            <person name="Goodrich-Blair H."/>
            <person name="Stock S.P."/>
            <person name="Adams B.J."/>
            <person name="Sternberg P.W."/>
            <person name="Mortazavi A."/>
        </authorList>
    </citation>
    <scope>NUCLEOTIDE SEQUENCE [LARGE SCALE GENOMIC DNA]</scope>
    <source>
        <strain evidence="2 3">ALL</strain>
    </source>
</reference>
<organism evidence="2 3">
    <name type="scientific">Steinernema carpocapsae</name>
    <name type="common">Entomopathogenic nematode</name>
    <dbReference type="NCBI Taxonomy" id="34508"/>
    <lineage>
        <taxon>Eukaryota</taxon>
        <taxon>Metazoa</taxon>
        <taxon>Ecdysozoa</taxon>
        <taxon>Nematoda</taxon>
        <taxon>Chromadorea</taxon>
        <taxon>Rhabditida</taxon>
        <taxon>Tylenchina</taxon>
        <taxon>Panagrolaimomorpha</taxon>
        <taxon>Strongyloidoidea</taxon>
        <taxon>Steinernematidae</taxon>
        <taxon>Steinernema</taxon>
    </lineage>
</organism>
<sequence length="205" mass="23339">MLSPNGPNKNREIHILQNGLGCFRRFRRFFVRSRRNRFHRGSAQRLGVLQEIRPPEAVRARKSIHSIAAGTSGSYCGFLRTGAETSERVCAGESEVLRRRFGDRKMDAGRRGRRVPRERVRDHAAEAGHRTLHGEGQIDAEAAGARLERRRPTRTRFLLLEDSRLPLRKISGQRSAGGRENPRPRQRSLAPRMATGPRRLLHDGQ</sequence>
<keyword evidence="3" id="KW-1185">Reference proteome</keyword>
<comment type="caution">
    <text evidence="2">The sequence shown here is derived from an EMBL/GenBank/DDBJ whole genome shotgun (WGS) entry which is preliminary data.</text>
</comment>
<reference evidence="2 3" key="2">
    <citation type="journal article" date="2019" name="G3 (Bethesda)">
        <title>Hybrid Assembly of the Genome of the Entomopathogenic Nematode Steinernema carpocapsae Identifies the X-Chromosome.</title>
        <authorList>
            <person name="Serra L."/>
            <person name="Macchietto M."/>
            <person name="Macias-Munoz A."/>
            <person name="McGill C.J."/>
            <person name="Rodriguez I.M."/>
            <person name="Rodriguez B."/>
            <person name="Murad R."/>
            <person name="Mortazavi A."/>
        </authorList>
    </citation>
    <scope>NUCLEOTIDE SEQUENCE [LARGE SCALE GENOMIC DNA]</scope>
    <source>
        <strain evidence="2 3">ALL</strain>
    </source>
</reference>
<feature type="region of interest" description="Disordered" evidence="1">
    <location>
        <begin position="168"/>
        <end position="205"/>
    </location>
</feature>
<accession>A0A4U5LXY1</accession>
<feature type="region of interest" description="Disordered" evidence="1">
    <location>
        <begin position="107"/>
        <end position="138"/>
    </location>
</feature>
<name>A0A4U5LXY1_STECR</name>
<evidence type="ECO:0000256" key="1">
    <source>
        <dbReference type="SAM" id="MobiDB-lite"/>
    </source>
</evidence>
<feature type="compositionally biased region" description="Basic and acidic residues" evidence="1">
    <location>
        <begin position="107"/>
        <end position="133"/>
    </location>
</feature>